<keyword evidence="1" id="KW-0732">Signal</keyword>
<evidence type="ECO:0000313" key="3">
    <source>
        <dbReference type="Proteomes" id="UP000076842"/>
    </source>
</evidence>
<gene>
    <name evidence="2" type="ORF">CALCODRAFT_489541</name>
</gene>
<dbReference type="InParanoid" id="A0A165KDF6"/>
<accession>A0A165KDF6</accession>
<dbReference type="Proteomes" id="UP000076842">
    <property type="component" value="Unassembled WGS sequence"/>
</dbReference>
<proteinExistence type="predicted"/>
<feature type="signal peptide" evidence="1">
    <location>
        <begin position="1"/>
        <end position="20"/>
    </location>
</feature>
<name>A0A165KDF6_9BASI</name>
<dbReference type="AlphaFoldDB" id="A0A165KDF6"/>
<evidence type="ECO:0008006" key="4">
    <source>
        <dbReference type="Google" id="ProtNLM"/>
    </source>
</evidence>
<reference evidence="2 3" key="1">
    <citation type="journal article" date="2016" name="Mol. Biol. Evol.">
        <title>Comparative Genomics of Early-Diverging Mushroom-Forming Fungi Provides Insights into the Origins of Lignocellulose Decay Capabilities.</title>
        <authorList>
            <person name="Nagy L.G."/>
            <person name="Riley R."/>
            <person name="Tritt A."/>
            <person name="Adam C."/>
            <person name="Daum C."/>
            <person name="Floudas D."/>
            <person name="Sun H."/>
            <person name="Yadav J.S."/>
            <person name="Pangilinan J."/>
            <person name="Larsson K.H."/>
            <person name="Matsuura K."/>
            <person name="Barry K."/>
            <person name="Labutti K."/>
            <person name="Kuo R."/>
            <person name="Ohm R.A."/>
            <person name="Bhattacharya S.S."/>
            <person name="Shirouzu T."/>
            <person name="Yoshinaga Y."/>
            <person name="Martin F.M."/>
            <person name="Grigoriev I.V."/>
            <person name="Hibbett D.S."/>
        </authorList>
    </citation>
    <scope>NUCLEOTIDE SEQUENCE [LARGE SCALE GENOMIC DNA]</scope>
    <source>
        <strain evidence="2 3">HHB12733</strain>
    </source>
</reference>
<keyword evidence="3" id="KW-1185">Reference proteome</keyword>
<protein>
    <recommendedName>
        <fullName evidence="4">Transmembrane protein</fullName>
    </recommendedName>
</protein>
<dbReference type="EMBL" id="KV423914">
    <property type="protein sequence ID" value="KZT62993.1"/>
    <property type="molecule type" value="Genomic_DNA"/>
</dbReference>
<feature type="chain" id="PRO_5007860734" description="Transmembrane protein" evidence="1">
    <location>
        <begin position="21"/>
        <end position="54"/>
    </location>
</feature>
<sequence length="54" mass="5401">MKILNIIVLTVIGVAVSAVATPICARAAVCNDEGKCCDPCANPGCLAGLGDRSI</sequence>
<evidence type="ECO:0000313" key="2">
    <source>
        <dbReference type="EMBL" id="KZT62993.1"/>
    </source>
</evidence>
<organism evidence="2 3">
    <name type="scientific">Calocera cornea HHB12733</name>
    <dbReference type="NCBI Taxonomy" id="1353952"/>
    <lineage>
        <taxon>Eukaryota</taxon>
        <taxon>Fungi</taxon>
        <taxon>Dikarya</taxon>
        <taxon>Basidiomycota</taxon>
        <taxon>Agaricomycotina</taxon>
        <taxon>Dacrymycetes</taxon>
        <taxon>Dacrymycetales</taxon>
        <taxon>Dacrymycetaceae</taxon>
        <taxon>Calocera</taxon>
    </lineage>
</organism>
<evidence type="ECO:0000256" key="1">
    <source>
        <dbReference type="SAM" id="SignalP"/>
    </source>
</evidence>